<comment type="caution">
    <text evidence="8">Lacks conserved residue(s) required for the propagation of feature annotation.</text>
</comment>
<proteinExistence type="predicted"/>
<dbReference type="Pfam" id="PF12662">
    <property type="entry name" value="cEGF"/>
    <property type="match status" value="1"/>
</dbReference>
<keyword evidence="2" id="KW-0964">Secreted</keyword>
<feature type="domain" description="EGF-like" evidence="9">
    <location>
        <begin position="258"/>
        <end position="294"/>
    </location>
</feature>
<evidence type="ECO:0000256" key="5">
    <source>
        <dbReference type="ARBA" id="ARBA00022737"/>
    </source>
</evidence>
<evidence type="ECO:0000256" key="1">
    <source>
        <dbReference type="ARBA" id="ARBA00004613"/>
    </source>
</evidence>
<dbReference type="SMART" id="SM00179">
    <property type="entry name" value="EGF_CA"/>
    <property type="match status" value="5"/>
</dbReference>
<evidence type="ECO:0000256" key="4">
    <source>
        <dbReference type="ARBA" id="ARBA00022729"/>
    </source>
</evidence>
<dbReference type="PROSITE" id="PS50026">
    <property type="entry name" value="EGF_3"/>
    <property type="match status" value="2"/>
</dbReference>
<feature type="disulfide bond" evidence="8">
    <location>
        <begin position="284"/>
        <end position="293"/>
    </location>
</feature>
<dbReference type="InterPro" id="IPR052080">
    <property type="entry name" value="vWF_C/EGF_Fibrillin"/>
</dbReference>
<dbReference type="PROSITE" id="PS01187">
    <property type="entry name" value="EGF_CA"/>
    <property type="match status" value="2"/>
</dbReference>
<keyword evidence="3 8" id="KW-0245">EGF-like domain</keyword>
<keyword evidence="5" id="KW-0677">Repeat</keyword>
<evidence type="ECO:0000259" key="9">
    <source>
        <dbReference type="PROSITE" id="PS50026"/>
    </source>
</evidence>
<dbReference type="InterPro" id="IPR018097">
    <property type="entry name" value="EGF_Ca-bd_CS"/>
</dbReference>
<dbReference type="PROSITE" id="PS00010">
    <property type="entry name" value="ASX_HYDROXYL"/>
    <property type="match status" value="4"/>
</dbReference>
<accession>A0ABY7EN51</accession>
<evidence type="ECO:0000313" key="10">
    <source>
        <dbReference type="EMBL" id="WAR10404.1"/>
    </source>
</evidence>
<keyword evidence="11" id="KW-1185">Reference proteome</keyword>
<dbReference type="CDD" id="cd00054">
    <property type="entry name" value="EGF_CA"/>
    <property type="match status" value="1"/>
</dbReference>
<dbReference type="InterPro" id="IPR026823">
    <property type="entry name" value="cEGF"/>
</dbReference>
<name>A0ABY7EN51_MYAAR</name>
<dbReference type="PROSITE" id="PS01186">
    <property type="entry name" value="EGF_2"/>
    <property type="match status" value="1"/>
</dbReference>
<comment type="subcellular location">
    <subcellularLocation>
        <location evidence="1">Secreted</location>
    </subcellularLocation>
</comment>
<dbReference type="Proteomes" id="UP001164746">
    <property type="component" value="Chromosome 7"/>
</dbReference>
<feature type="non-terminal residue" evidence="10">
    <location>
        <position position="1"/>
    </location>
</feature>
<dbReference type="Pfam" id="PF14670">
    <property type="entry name" value="FXa_inhibition"/>
    <property type="match status" value="3"/>
</dbReference>
<evidence type="ECO:0000256" key="6">
    <source>
        <dbReference type="ARBA" id="ARBA00023157"/>
    </source>
</evidence>
<dbReference type="SUPFAM" id="SSF57184">
    <property type="entry name" value="Growth factor receptor domain"/>
    <property type="match status" value="1"/>
</dbReference>
<dbReference type="EMBL" id="CP111018">
    <property type="protein sequence ID" value="WAR10404.1"/>
    <property type="molecule type" value="Genomic_DNA"/>
</dbReference>
<dbReference type="InterPro" id="IPR001881">
    <property type="entry name" value="EGF-like_Ca-bd_dom"/>
</dbReference>
<evidence type="ECO:0000256" key="7">
    <source>
        <dbReference type="ARBA" id="ARBA00023180"/>
    </source>
</evidence>
<dbReference type="InterPro" id="IPR000742">
    <property type="entry name" value="EGF"/>
</dbReference>
<evidence type="ECO:0000256" key="2">
    <source>
        <dbReference type="ARBA" id="ARBA00022525"/>
    </source>
</evidence>
<protein>
    <submittedName>
        <fullName evidence="10">SCUB2-like protein</fullName>
    </submittedName>
</protein>
<keyword evidence="7" id="KW-0325">Glycoprotein</keyword>
<dbReference type="PANTHER" id="PTHR47333:SF4">
    <property type="entry name" value="EGF-LIKE DOMAIN-CONTAINING PROTEIN"/>
    <property type="match status" value="1"/>
</dbReference>
<gene>
    <name evidence="10" type="ORF">MAR_035480</name>
</gene>
<sequence length="349" mass="37725">MNVIGIWGTAVEKDVELVHKISRTPAVNKRPLQMLQLPGAGNFGSFSDAKRNNEDECSVKNGGCSHKCENTKGSYNCSCPNGFDIDSNQLNCKDKDECSVNNGGARMRVSIQKARIIARALQTKMNAPLRMEGARMCVKILKAPTIVRVLQASCLTLTRRLAIVRLFASLKLFKRHKDECSFNNGGCSHACENTEDSFHCSCLPGFSLGSDQLTCKDENECSAQNGGYSHACVNTKGSYYCSCPPGFSLSSNQLTCKDVNECSVNNGRCSHACTNTIGSYKCSCPPGSNQFSCKDVNECSVKNGGCSHWCVNTEGSYNCTCPLSFSLGANQLSCEDTNITQTAEVAPIV</sequence>
<evidence type="ECO:0000256" key="8">
    <source>
        <dbReference type="PROSITE-ProRule" id="PRU00076"/>
    </source>
</evidence>
<keyword evidence="4" id="KW-0732">Signal</keyword>
<keyword evidence="6 8" id="KW-1015">Disulfide bond</keyword>
<dbReference type="SMART" id="SM00181">
    <property type="entry name" value="EGF"/>
    <property type="match status" value="5"/>
</dbReference>
<organism evidence="10 11">
    <name type="scientific">Mya arenaria</name>
    <name type="common">Soft-shell clam</name>
    <dbReference type="NCBI Taxonomy" id="6604"/>
    <lineage>
        <taxon>Eukaryota</taxon>
        <taxon>Metazoa</taxon>
        <taxon>Spiralia</taxon>
        <taxon>Lophotrochozoa</taxon>
        <taxon>Mollusca</taxon>
        <taxon>Bivalvia</taxon>
        <taxon>Autobranchia</taxon>
        <taxon>Heteroconchia</taxon>
        <taxon>Euheterodonta</taxon>
        <taxon>Imparidentia</taxon>
        <taxon>Neoheterodontei</taxon>
        <taxon>Myida</taxon>
        <taxon>Myoidea</taxon>
        <taxon>Myidae</taxon>
        <taxon>Mya</taxon>
    </lineage>
</organism>
<dbReference type="Gene3D" id="2.10.25.10">
    <property type="entry name" value="Laminin"/>
    <property type="match status" value="5"/>
</dbReference>
<feature type="domain" description="EGF-like" evidence="9">
    <location>
        <begin position="217"/>
        <end position="253"/>
    </location>
</feature>
<dbReference type="SUPFAM" id="SSF57196">
    <property type="entry name" value="EGF/Laminin"/>
    <property type="match status" value="2"/>
</dbReference>
<evidence type="ECO:0000256" key="3">
    <source>
        <dbReference type="ARBA" id="ARBA00022536"/>
    </source>
</evidence>
<dbReference type="InterPro" id="IPR000152">
    <property type="entry name" value="EGF-type_Asp/Asn_hydroxyl_site"/>
</dbReference>
<reference evidence="10" key="1">
    <citation type="submission" date="2022-11" db="EMBL/GenBank/DDBJ databases">
        <title>Centuries of genome instability and evolution in soft-shell clam transmissible cancer (bioRxiv).</title>
        <authorList>
            <person name="Hart S.F.M."/>
            <person name="Yonemitsu M.A."/>
            <person name="Giersch R.M."/>
            <person name="Beal B.F."/>
            <person name="Arriagada G."/>
            <person name="Davis B.W."/>
            <person name="Ostrander E.A."/>
            <person name="Goff S.P."/>
            <person name="Metzger M.J."/>
        </authorList>
    </citation>
    <scope>NUCLEOTIDE SEQUENCE</scope>
    <source>
        <strain evidence="10">MELC-2E11</strain>
        <tissue evidence="10">Siphon/mantle</tissue>
    </source>
</reference>
<evidence type="ECO:0000313" key="11">
    <source>
        <dbReference type="Proteomes" id="UP001164746"/>
    </source>
</evidence>
<dbReference type="PANTHER" id="PTHR47333">
    <property type="entry name" value="VON WILLEBRAND FACTOR C AND EGF DOMAIN-CONTAINING PROTEIN"/>
    <property type="match status" value="1"/>
</dbReference>
<dbReference type="InterPro" id="IPR009030">
    <property type="entry name" value="Growth_fac_rcpt_cys_sf"/>
</dbReference>